<geneLocation type="plastid" evidence="2"/>
<keyword evidence="2" id="KW-0934">Plastid</keyword>
<dbReference type="InterPro" id="IPR003399">
    <property type="entry name" value="Mce/MlaD"/>
</dbReference>
<reference evidence="2" key="1">
    <citation type="journal article" date="2020" name="J. Phycol.">
        <title>Relative expression analysis of light-harvesting genes in the freshwater alga Lympha mucosa (Batrachospermales, Rhodophyta).</title>
        <authorList>
            <person name="Evans J.R."/>
            <person name="Vis M.L."/>
        </authorList>
    </citation>
    <scope>NUCLEOTIDE SEQUENCE</scope>
</reference>
<accession>A0A6B9VPI9</accession>
<evidence type="ECO:0000313" key="2">
    <source>
        <dbReference type="EMBL" id="QHO64213.1"/>
    </source>
</evidence>
<proteinExistence type="predicted"/>
<organism evidence="2">
    <name type="scientific">Lympha mucosa</name>
    <dbReference type="NCBI Taxonomy" id="2045360"/>
    <lineage>
        <taxon>Eukaryota</taxon>
        <taxon>Rhodophyta</taxon>
        <taxon>Florideophyceae</taxon>
        <taxon>Nemaliophycidae</taxon>
        <taxon>Batrachospermales</taxon>
        <taxon>Batrachospermaceae</taxon>
        <taxon>Lympha</taxon>
    </lineage>
</organism>
<gene>
    <name evidence="2" type="primary">ycf22</name>
</gene>
<dbReference type="GO" id="GO:0009706">
    <property type="term" value="C:chloroplast inner membrane"/>
    <property type="evidence" value="ECO:0007669"/>
    <property type="project" value="TreeGrafter"/>
</dbReference>
<evidence type="ECO:0000259" key="1">
    <source>
        <dbReference type="Pfam" id="PF02470"/>
    </source>
</evidence>
<protein>
    <recommendedName>
        <fullName evidence="1">Mce/MlaD domain-containing protein</fullName>
    </recommendedName>
</protein>
<dbReference type="AlphaFoldDB" id="A0A6B9VPI9"/>
<dbReference type="InterPro" id="IPR039342">
    <property type="entry name" value="TGD2-like"/>
</dbReference>
<name>A0A6B9VPI9_9FLOR</name>
<dbReference type="GO" id="GO:0005319">
    <property type="term" value="F:lipid transporter activity"/>
    <property type="evidence" value="ECO:0007669"/>
    <property type="project" value="TreeGrafter"/>
</dbReference>
<dbReference type="PANTHER" id="PTHR34675:SF1">
    <property type="entry name" value="PROTEIN TRIGALACTOSYLDIACYLGLYCEROL 2, CHLOROPLASTIC"/>
    <property type="match status" value="1"/>
</dbReference>
<sequence length="209" mass="23976">MKINLLNIFLRIKKNFGLIFILLTIVSISLAINRKINNKNYSIFIEFSHAYGIRPGTMLRLRGLNIGHIVSVKLSLNTVLVLANINSSLIVIPRNVLIETNQAGLLNEAVVDIFPLENIEVMDQQLINPLSSKCLSSKIVCHLSHLKGDRGLNYDDLVRATTRISQRFDDPRFFNLFYTFLYNGIELSHNFVYISTYLLDLFSEFQRKI</sequence>
<feature type="domain" description="Mce/MlaD" evidence="1">
    <location>
        <begin position="40"/>
        <end position="115"/>
    </location>
</feature>
<dbReference type="Pfam" id="PF02470">
    <property type="entry name" value="MlaD"/>
    <property type="match status" value="1"/>
</dbReference>
<dbReference type="PANTHER" id="PTHR34675">
    <property type="entry name" value="PROTEIN TRIGALACTOSYLDIACYLGLYCEROL 2, CHLOROPLASTIC"/>
    <property type="match status" value="1"/>
</dbReference>
<dbReference type="GO" id="GO:0005543">
    <property type="term" value="F:phospholipid binding"/>
    <property type="evidence" value="ECO:0007669"/>
    <property type="project" value="TreeGrafter"/>
</dbReference>
<dbReference type="EMBL" id="MN509464">
    <property type="protein sequence ID" value="QHO64213.1"/>
    <property type="molecule type" value="Genomic_DNA"/>
</dbReference>